<dbReference type="Proteomes" id="UP000474967">
    <property type="component" value="Unassembled WGS sequence"/>
</dbReference>
<gene>
    <name evidence="7" type="ORF">G3T36_11205</name>
</gene>
<evidence type="ECO:0000256" key="6">
    <source>
        <dbReference type="ARBA" id="ARBA00029799"/>
    </source>
</evidence>
<keyword evidence="8" id="KW-1185">Reference proteome</keyword>
<protein>
    <recommendedName>
        <fullName evidence="3">fructose-bisphosphate aldolase</fullName>
        <ecNumber evidence="3">4.1.2.13</ecNumber>
    </recommendedName>
    <alternativeName>
        <fullName evidence="6">Fructose-bisphosphate aldolase class I</fullName>
    </alternativeName>
</protein>
<evidence type="ECO:0000256" key="1">
    <source>
        <dbReference type="ARBA" id="ARBA00004714"/>
    </source>
</evidence>
<comment type="similarity">
    <text evidence="2">Belongs to the class I fructose-bisphosphate aldolase family.</text>
</comment>
<dbReference type="EC" id="4.1.2.13" evidence="3"/>
<evidence type="ECO:0000256" key="3">
    <source>
        <dbReference type="ARBA" id="ARBA00013068"/>
    </source>
</evidence>
<dbReference type="PANTHER" id="PTHR11627">
    <property type="entry name" value="FRUCTOSE-BISPHOSPHATE ALDOLASE"/>
    <property type="match status" value="1"/>
</dbReference>
<evidence type="ECO:0000313" key="7">
    <source>
        <dbReference type="EMBL" id="NEN06439.1"/>
    </source>
</evidence>
<dbReference type="GO" id="GO:0006096">
    <property type="term" value="P:glycolytic process"/>
    <property type="evidence" value="ECO:0007669"/>
    <property type="project" value="UniProtKB-UniPathway"/>
</dbReference>
<dbReference type="InterPro" id="IPR000741">
    <property type="entry name" value="FBA_I"/>
</dbReference>
<sequence length="294" mass="32142">MNTEQLEKVRVGAGFVAALDQSGGSTPQALRRYGIPDDAYSTDAEMFDRVHEMRTRIITSPSFDGGRVIGTILFEDTMNRQIGGRPSADYLWNVKGSVPFLKIDAGLSASADGAQLMKPIPNLPGLLDRAIDNGIFGTKMRSFITLPGRGMQAVVEQQFSVAQQVLAAGLVPIVEIEIDIHSTRKSEAEDLLQESLLVEVDKLDANHRIMLKLTLPDTDNLYRPLVEHPNVLRVLALSGGYSRDEADERLARNNGIIASFSRALLEGLTVQQSSEDFDRMLNETIASIAEASST</sequence>
<evidence type="ECO:0000256" key="2">
    <source>
        <dbReference type="ARBA" id="ARBA00010387"/>
    </source>
</evidence>
<dbReference type="UniPathway" id="UPA00109">
    <property type="reaction ID" value="UER00183"/>
</dbReference>
<dbReference type="AlphaFoldDB" id="A0A6L9XYC0"/>
<name>A0A6L9XYC0_9MICO</name>
<organism evidence="7 8">
    <name type="scientific">Leifsonia tongyongensis</name>
    <dbReference type="NCBI Taxonomy" id="1268043"/>
    <lineage>
        <taxon>Bacteria</taxon>
        <taxon>Bacillati</taxon>
        <taxon>Actinomycetota</taxon>
        <taxon>Actinomycetes</taxon>
        <taxon>Micrococcales</taxon>
        <taxon>Microbacteriaceae</taxon>
        <taxon>Leifsonia</taxon>
    </lineage>
</organism>
<keyword evidence="5" id="KW-0456">Lyase</keyword>
<dbReference type="RefSeq" id="WP_163289856.1">
    <property type="nucleotide sequence ID" value="NZ_JAAGWY010000002.1"/>
</dbReference>
<keyword evidence="4" id="KW-0324">Glycolysis</keyword>
<dbReference type="EMBL" id="JAAGWY010000002">
    <property type="protein sequence ID" value="NEN06439.1"/>
    <property type="molecule type" value="Genomic_DNA"/>
</dbReference>
<evidence type="ECO:0000256" key="5">
    <source>
        <dbReference type="ARBA" id="ARBA00023239"/>
    </source>
</evidence>
<comment type="pathway">
    <text evidence="1">Carbohydrate degradation; glycolysis; D-glyceraldehyde 3-phosphate and glycerone phosphate from D-glucose: step 4/4.</text>
</comment>
<dbReference type="Gene3D" id="3.20.20.70">
    <property type="entry name" value="Aldolase class I"/>
    <property type="match status" value="1"/>
</dbReference>
<evidence type="ECO:0000313" key="8">
    <source>
        <dbReference type="Proteomes" id="UP000474967"/>
    </source>
</evidence>
<accession>A0A6L9XYC0</accession>
<dbReference type="NCBIfam" id="NF003784">
    <property type="entry name" value="PRK05377.1"/>
    <property type="match status" value="1"/>
</dbReference>
<comment type="caution">
    <text evidence="7">The sequence shown here is derived from an EMBL/GenBank/DDBJ whole genome shotgun (WGS) entry which is preliminary data.</text>
</comment>
<evidence type="ECO:0000256" key="4">
    <source>
        <dbReference type="ARBA" id="ARBA00023152"/>
    </source>
</evidence>
<reference evidence="7 8" key="1">
    <citation type="journal article" date="2014" name="J. Microbiol.">
        <title>Diaminobutyricibacter tongyongensis gen. nov., sp. nov. and Homoserinibacter gongjuensis gen. nov., sp. nov. belong to the family Microbacteriaceae.</title>
        <authorList>
            <person name="Kim S.J."/>
            <person name="Ahn J.H."/>
            <person name="Weon H.Y."/>
            <person name="Hamada M."/>
            <person name="Suzuki K."/>
            <person name="Kwon S.W."/>
        </authorList>
    </citation>
    <scope>NUCLEOTIDE SEQUENCE [LARGE SCALE GENOMIC DNA]</scope>
    <source>
        <strain evidence="7 8">NBRC 108724</strain>
    </source>
</reference>
<dbReference type="SUPFAM" id="SSF51569">
    <property type="entry name" value="Aldolase"/>
    <property type="match status" value="1"/>
</dbReference>
<proteinExistence type="inferred from homology"/>
<dbReference type="InterPro" id="IPR013785">
    <property type="entry name" value="Aldolase_TIM"/>
</dbReference>
<dbReference type="GO" id="GO:0004332">
    <property type="term" value="F:fructose-bisphosphate aldolase activity"/>
    <property type="evidence" value="ECO:0007669"/>
    <property type="project" value="UniProtKB-EC"/>
</dbReference>